<accession>A0ABP0GD52</accession>
<proteinExistence type="inferred from homology"/>
<gene>
    <name evidence="5" type="ORF">CVLEPA_LOCUS20115</name>
</gene>
<dbReference type="PANTHER" id="PTHR34253">
    <property type="entry name" value="PROTEIN LLP HOMOLOG"/>
    <property type="match status" value="1"/>
</dbReference>
<protein>
    <recommendedName>
        <fullName evidence="2">Protein LLP homolog</fullName>
    </recommendedName>
    <alternativeName>
        <fullName evidence="3">Protein LAPS18-like</fullName>
    </alternativeName>
</protein>
<evidence type="ECO:0000256" key="4">
    <source>
        <dbReference type="SAM" id="MobiDB-lite"/>
    </source>
</evidence>
<feature type="compositionally biased region" description="Basic residues" evidence="4">
    <location>
        <begin position="1"/>
        <end position="15"/>
    </location>
</feature>
<evidence type="ECO:0000256" key="1">
    <source>
        <dbReference type="ARBA" id="ARBA00034118"/>
    </source>
</evidence>
<dbReference type="Proteomes" id="UP001642483">
    <property type="component" value="Unassembled WGS sequence"/>
</dbReference>
<dbReference type="Pfam" id="PF10169">
    <property type="entry name" value="LLPH"/>
    <property type="match status" value="1"/>
</dbReference>
<comment type="similarity">
    <text evidence="1">Belongs to the learning-associated protein family.</text>
</comment>
<dbReference type="PANTHER" id="PTHR34253:SF1">
    <property type="entry name" value="PROTEIN LLP HOMOLOG"/>
    <property type="match status" value="1"/>
</dbReference>
<organism evidence="5 6">
    <name type="scientific">Clavelina lepadiformis</name>
    <name type="common">Light-bulb sea squirt</name>
    <name type="synonym">Ascidia lepadiformis</name>
    <dbReference type="NCBI Taxonomy" id="159417"/>
    <lineage>
        <taxon>Eukaryota</taxon>
        <taxon>Metazoa</taxon>
        <taxon>Chordata</taxon>
        <taxon>Tunicata</taxon>
        <taxon>Ascidiacea</taxon>
        <taxon>Aplousobranchia</taxon>
        <taxon>Clavelinidae</taxon>
        <taxon>Clavelina</taxon>
    </lineage>
</organism>
<dbReference type="EMBL" id="CAWYQH010000108">
    <property type="protein sequence ID" value="CAK8688080.1"/>
    <property type="molecule type" value="Genomic_DNA"/>
</dbReference>
<sequence length="128" mass="15356">MAKSLRSKWKRKMRAVKREKNDKRVLSKLKETLKESKVVMTEDMCKFAQQDILIQQRKDKEIEQNVEMQDSEATMELDKKRNRKTLLDDHGQYPSWVNARQAKRLRAQRKKSKNGTIKKIGRNKKLLW</sequence>
<dbReference type="InterPro" id="IPR018784">
    <property type="entry name" value="LLPH-like"/>
</dbReference>
<keyword evidence="6" id="KW-1185">Reference proteome</keyword>
<name>A0ABP0GD52_CLALP</name>
<comment type="caution">
    <text evidence="5">The sequence shown here is derived from an EMBL/GenBank/DDBJ whole genome shotgun (WGS) entry which is preliminary data.</text>
</comment>
<evidence type="ECO:0000313" key="5">
    <source>
        <dbReference type="EMBL" id="CAK8688080.1"/>
    </source>
</evidence>
<evidence type="ECO:0000256" key="3">
    <source>
        <dbReference type="ARBA" id="ARBA00034144"/>
    </source>
</evidence>
<reference evidence="5 6" key="1">
    <citation type="submission" date="2024-02" db="EMBL/GenBank/DDBJ databases">
        <authorList>
            <person name="Daric V."/>
            <person name="Darras S."/>
        </authorList>
    </citation>
    <scope>NUCLEOTIDE SEQUENCE [LARGE SCALE GENOMIC DNA]</scope>
</reference>
<evidence type="ECO:0000256" key="2">
    <source>
        <dbReference type="ARBA" id="ARBA00034141"/>
    </source>
</evidence>
<evidence type="ECO:0000313" key="6">
    <source>
        <dbReference type="Proteomes" id="UP001642483"/>
    </source>
</evidence>
<feature type="region of interest" description="Disordered" evidence="4">
    <location>
        <begin position="1"/>
        <end position="21"/>
    </location>
</feature>